<evidence type="ECO:0000313" key="3">
    <source>
        <dbReference type="Proteomes" id="UP000267606"/>
    </source>
</evidence>
<sequence length="161" mass="18967">MRTSHTLPKAISPFLQSFDNDEREERPITVTPKLRSTRRSTTITTTTTTTTTVMPIITTITVTSPTPYPILLSRLSSATHVDETKRDKVQARWRKLGPLVKSVQYPYSRRNWHRTVLTKDDSLEVSNRIKQIIKQRLQQQQQQKQQRRQQQQQQEQEQQEQ</sequence>
<name>A0A183HE44_9BILA</name>
<reference evidence="2 3" key="2">
    <citation type="submission" date="2018-11" db="EMBL/GenBank/DDBJ databases">
        <authorList>
            <consortium name="Pathogen Informatics"/>
        </authorList>
    </citation>
    <scope>NUCLEOTIDE SEQUENCE [LARGE SCALE GENOMIC DNA]</scope>
</reference>
<accession>A0A183HE44</accession>
<evidence type="ECO:0000313" key="4">
    <source>
        <dbReference type="WBParaSite" id="OFLC_0000575501-mRNA-1"/>
    </source>
</evidence>
<protein>
    <submittedName>
        <fullName evidence="2 4">Uncharacterized protein</fullName>
    </submittedName>
</protein>
<dbReference type="Proteomes" id="UP000267606">
    <property type="component" value="Unassembled WGS sequence"/>
</dbReference>
<evidence type="ECO:0000313" key="2">
    <source>
        <dbReference type="EMBL" id="VDO44221.1"/>
    </source>
</evidence>
<evidence type="ECO:0000256" key="1">
    <source>
        <dbReference type="SAM" id="MobiDB-lite"/>
    </source>
</evidence>
<organism evidence="4">
    <name type="scientific">Onchocerca flexuosa</name>
    <dbReference type="NCBI Taxonomy" id="387005"/>
    <lineage>
        <taxon>Eukaryota</taxon>
        <taxon>Metazoa</taxon>
        <taxon>Ecdysozoa</taxon>
        <taxon>Nematoda</taxon>
        <taxon>Chromadorea</taxon>
        <taxon>Rhabditida</taxon>
        <taxon>Spirurina</taxon>
        <taxon>Spiruromorpha</taxon>
        <taxon>Filarioidea</taxon>
        <taxon>Onchocercidae</taxon>
        <taxon>Onchocerca</taxon>
    </lineage>
</organism>
<dbReference type="WBParaSite" id="OFLC_0000575501-mRNA-1">
    <property type="protein sequence ID" value="OFLC_0000575501-mRNA-1"/>
    <property type="gene ID" value="OFLC_0000575501"/>
</dbReference>
<gene>
    <name evidence="2" type="ORF">OFLC_LOCUS5758</name>
</gene>
<proteinExistence type="predicted"/>
<dbReference type="AlphaFoldDB" id="A0A183HE44"/>
<dbReference type="EMBL" id="UZAJ01005119">
    <property type="protein sequence ID" value="VDO44221.1"/>
    <property type="molecule type" value="Genomic_DNA"/>
</dbReference>
<reference evidence="4" key="1">
    <citation type="submission" date="2016-06" db="UniProtKB">
        <authorList>
            <consortium name="WormBaseParasite"/>
        </authorList>
    </citation>
    <scope>IDENTIFICATION</scope>
</reference>
<keyword evidence="3" id="KW-1185">Reference proteome</keyword>
<feature type="region of interest" description="Disordered" evidence="1">
    <location>
        <begin position="138"/>
        <end position="161"/>
    </location>
</feature>